<dbReference type="Proteomes" id="UP001164250">
    <property type="component" value="Chromosome 7"/>
</dbReference>
<accession>A0ACC1B0S0</accession>
<organism evidence="1 2">
    <name type="scientific">Pistacia atlantica</name>
    <dbReference type="NCBI Taxonomy" id="434234"/>
    <lineage>
        <taxon>Eukaryota</taxon>
        <taxon>Viridiplantae</taxon>
        <taxon>Streptophyta</taxon>
        <taxon>Embryophyta</taxon>
        <taxon>Tracheophyta</taxon>
        <taxon>Spermatophyta</taxon>
        <taxon>Magnoliopsida</taxon>
        <taxon>eudicotyledons</taxon>
        <taxon>Gunneridae</taxon>
        <taxon>Pentapetalae</taxon>
        <taxon>rosids</taxon>
        <taxon>malvids</taxon>
        <taxon>Sapindales</taxon>
        <taxon>Anacardiaceae</taxon>
        <taxon>Pistacia</taxon>
    </lineage>
</organism>
<evidence type="ECO:0000313" key="2">
    <source>
        <dbReference type="Proteomes" id="UP001164250"/>
    </source>
</evidence>
<name>A0ACC1B0S0_9ROSI</name>
<comment type="caution">
    <text evidence="1">The sequence shown here is derived from an EMBL/GenBank/DDBJ whole genome shotgun (WGS) entry which is preliminary data.</text>
</comment>
<gene>
    <name evidence="1" type="ORF">Patl1_26443</name>
</gene>
<proteinExistence type="predicted"/>
<protein>
    <submittedName>
        <fullName evidence="1">Uncharacterized protein</fullName>
    </submittedName>
</protein>
<sequence length="148" mass="17149">MDSQCNTWCYFVLEFSLNDALKEEIQHLKVLTGQNMPNGGPMMNFSSFGAGQQFYPNNQAMHTLLTAQQLQQLQIHSQKQQQQQHQFQQHQLHQLQQQQLQQQQQQHQMQEQQQQQQQQSGDLKMRGPVPSPNHKDNASDVNPSAAKD</sequence>
<keyword evidence="2" id="KW-1185">Reference proteome</keyword>
<reference evidence="2" key="1">
    <citation type="journal article" date="2023" name="G3 (Bethesda)">
        <title>Genome assembly and association tests identify interacting loci associated with vigor, precocity, and sex in interspecific pistachio rootstocks.</title>
        <authorList>
            <person name="Palmer W."/>
            <person name="Jacygrad E."/>
            <person name="Sagayaradj S."/>
            <person name="Cavanaugh K."/>
            <person name="Han R."/>
            <person name="Bertier L."/>
            <person name="Beede B."/>
            <person name="Kafkas S."/>
            <person name="Golino D."/>
            <person name="Preece J."/>
            <person name="Michelmore R."/>
        </authorList>
    </citation>
    <scope>NUCLEOTIDE SEQUENCE [LARGE SCALE GENOMIC DNA]</scope>
</reference>
<dbReference type="EMBL" id="CM047903">
    <property type="protein sequence ID" value="KAJ0092500.1"/>
    <property type="molecule type" value="Genomic_DNA"/>
</dbReference>
<evidence type="ECO:0000313" key="1">
    <source>
        <dbReference type="EMBL" id="KAJ0092500.1"/>
    </source>
</evidence>